<evidence type="ECO:0000313" key="1">
    <source>
        <dbReference type="EMBL" id="GBM06649.1"/>
    </source>
</evidence>
<name>A0A4Y2CR98_ARAVE</name>
<keyword evidence="2" id="KW-1185">Reference proteome</keyword>
<dbReference type="AlphaFoldDB" id="A0A4Y2CR98"/>
<gene>
    <name evidence="1" type="ORF">AVEN_190869_1</name>
</gene>
<reference evidence="1 2" key="1">
    <citation type="journal article" date="2019" name="Sci. Rep.">
        <title>Orb-weaving spider Araneus ventricosus genome elucidates the spidroin gene catalogue.</title>
        <authorList>
            <person name="Kono N."/>
            <person name="Nakamura H."/>
            <person name="Ohtoshi R."/>
            <person name="Moran D.A.P."/>
            <person name="Shinohara A."/>
            <person name="Yoshida Y."/>
            <person name="Fujiwara M."/>
            <person name="Mori M."/>
            <person name="Tomita M."/>
            <person name="Arakawa K."/>
        </authorList>
    </citation>
    <scope>NUCLEOTIDE SEQUENCE [LARGE SCALE GENOMIC DNA]</scope>
</reference>
<protein>
    <submittedName>
        <fullName evidence="1">Uncharacterized protein</fullName>
    </submittedName>
</protein>
<dbReference type="EMBL" id="BGPR01000232">
    <property type="protein sequence ID" value="GBM06649.1"/>
    <property type="molecule type" value="Genomic_DNA"/>
</dbReference>
<sequence length="109" mass="12507">MIFCREIKAVIDIANKELLVGNQKLEFEEYLPTNVNREESIDCDIFENDKNNNKNFDEQVNNNNGQKTNISEETNYGQNVKIANSIIGQPTNPQISITTKKNPTNFQQK</sequence>
<dbReference type="Proteomes" id="UP000499080">
    <property type="component" value="Unassembled WGS sequence"/>
</dbReference>
<organism evidence="1 2">
    <name type="scientific">Araneus ventricosus</name>
    <name type="common">Orbweaver spider</name>
    <name type="synonym">Epeira ventricosa</name>
    <dbReference type="NCBI Taxonomy" id="182803"/>
    <lineage>
        <taxon>Eukaryota</taxon>
        <taxon>Metazoa</taxon>
        <taxon>Ecdysozoa</taxon>
        <taxon>Arthropoda</taxon>
        <taxon>Chelicerata</taxon>
        <taxon>Arachnida</taxon>
        <taxon>Araneae</taxon>
        <taxon>Araneomorphae</taxon>
        <taxon>Entelegynae</taxon>
        <taxon>Araneoidea</taxon>
        <taxon>Araneidae</taxon>
        <taxon>Araneus</taxon>
    </lineage>
</organism>
<comment type="caution">
    <text evidence="1">The sequence shown here is derived from an EMBL/GenBank/DDBJ whole genome shotgun (WGS) entry which is preliminary data.</text>
</comment>
<evidence type="ECO:0000313" key="2">
    <source>
        <dbReference type="Proteomes" id="UP000499080"/>
    </source>
</evidence>
<proteinExistence type="predicted"/>
<accession>A0A4Y2CR98</accession>